<dbReference type="GO" id="GO:0003676">
    <property type="term" value="F:nucleic acid binding"/>
    <property type="evidence" value="ECO:0007669"/>
    <property type="project" value="InterPro"/>
</dbReference>
<dbReference type="GO" id="GO:0000724">
    <property type="term" value="P:double-strand break repair via homologous recombination"/>
    <property type="evidence" value="ECO:0007669"/>
    <property type="project" value="TreeGrafter"/>
</dbReference>
<dbReference type="PROSITE" id="PS51192">
    <property type="entry name" value="HELICASE_ATP_BIND_1"/>
    <property type="match status" value="1"/>
</dbReference>
<dbReference type="GO" id="GO:0005694">
    <property type="term" value="C:chromosome"/>
    <property type="evidence" value="ECO:0007669"/>
    <property type="project" value="TreeGrafter"/>
</dbReference>
<dbReference type="InterPro" id="IPR027417">
    <property type="entry name" value="P-loop_NTPase"/>
</dbReference>
<dbReference type="Pfam" id="PF00270">
    <property type="entry name" value="DEAD"/>
    <property type="match status" value="1"/>
</dbReference>
<evidence type="ECO:0000256" key="1">
    <source>
        <dbReference type="ARBA" id="ARBA00005446"/>
    </source>
</evidence>
<evidence type="ECO:0000313" key="3">
    <source>
        <dbReference type="EnsemblMetazoa" id="G8650.1:cds"/>
    </source>
</evidence>
<proteinExistence type="inferred from homology"/>
<organism evidence="3 4">
    <name type="scientific">Magallana gigas</name>
    <name type="common">Pacific oyster</name>
    <name type="synonym">Crassostrea gigas</name>
    <dbReference type="NCBI Taxonomy" id="29159"/>
    <lineage>
        <taxon>Eukaryota</taxon>
        <taxon>Metazoa</taxon>
        <taxon>Spiralia</taxon>
        <taxon>Lophotrochozoa</taxon>
        <taxon>Mollusca</taxon>
        <taxon>Bivalvia</taxon>
        <taxon>Autobranchia</taxon>
        <taxon>Pteriomorphia</taxon>
        <taxon>Ostreida</taxon>
        <taxon>Ostreoidea</taxon>
        <taxon>Ostreidae</taxon>
        <taxon>Magallana</taxon>
    </lineage>
</organism>
<dbReference type="Proteomes" id="UP000005408">
    <property type="component" value="Unassembled WGS sequence"/>
</dbReference>
<name>A0A8W8NPZ9_MAGGI</name>
<dbReference type="InterPro" id="IPR014001">
    <property type="entry name" value="Helicase_ATP-bd"/>
</dbReference>
<dbReference type="GO" id="GO:0043138">
    <property type="term" value="F:3'-5' DNA helicase activity"/>
    <property type="evidence" value="ECO:0007669"/>
    <property type="project" value="TreeGrafter"/>
</dbReference>
<dbReference type="EnsemblMetazoa" id="G8650.1">
    <property type="protein sequence ID" value="G8650.1:cds"/>
    <property type="gene ID" value="G8650"/>
</dbReference>
<evidence type="ECO:0000313" key="4">
    <source>
        <dbReference type="Proteomes" id="UP000005408"/>
    </source>
</evidence>
<accession>A0A8W8NPZ9</accession>
<dbReference type="AlphaFoldDB" id="A0A8W8NPZ9"/>
<sequence length="118" mass="13273">MEDQVNRLNGVAGLRVEYKGNFAEGYERIKAGDVDIIFASPEALVGDPQWRSHIQKLNVGLLVIDEFHTIATWGGDETDEEEVVFRRWFRHVGEFRTLHPSATVLALSATCNRSRTGS</sequence>
<evidence type="ECO:0000259" key="2">
    <source>
        <dbReference type="PROSITE" id="PS51192"/>
    </source>
</evidence>
<reference evidence="3" key="1">
    <citation type="submission" date="2022-08" db="UniProtKB">
        <authorList>
            <consortium name="EnsemblMetazoa"/>
        </authorList>
    </citation>
    <scope>IDENTIFICATION</scope>
    <source>
        <strain evidence="3">05x7-T-G4-1.051#20</strain>
    </source>
</reference>
<dbReference type="GO" id="GO:0005737">
    <property type="term" value="C:cytoplasm"/>
    <property type="evidence" value="ECO:0007669"/>
    <property type="project" value="TreeGrafter"/>
</dbReference>
<protein>
    <recommendedName>
        <fullName evidence="2">Helicase ATP-binding domain-containing protein</fullName>
    </recommendedName>
</protein>
<dbReference type="GO" id="GO:0005634">
    <property type="term" value="C:nucleus"/>
    <property type="evidence" value="ECO:0007669"/>
    <property type="project" value="TreeGrafter"/>
</dbReference>
<dbReference type="SUPFAM" id="SSF52540">
    <property type="entry name" value="P-loop containing nucleoside triphosphate hydrolases"/>
    <property type="match status" value="1"/>
</dbReference>
<dbReference type="Gene3D" id="3.40.50.300">
    <property type="entry name" value="P-loop containing nucleotide triphosphate hydrolases"/>
    <property type="match status" value="1"/>
</dbReference>
<dbReference type="InterPro" id="IPR011545">
    <property type="entry name" value="DEAD/DEAH_box_helicase_dom"/>
</dbReference>
<keyword evidence="4" id="KW-1185">Reference proteome</keyword>
<comment type="similarity">
    <text evidence="1">Belongs to the helicase family. RecQ subfamily.</text>
</comment>
<dbReference type="PANTHER" id="PTHR13710">
    <property type="entry name" value="DNA HELICASE RECQ FAMILY MEMBER"/>
    <property type="match status" value="1"/>
</dbReference>
<dbReference type="GO" id="GO:0005524">
    <property type="term" value="F:ATP binding"/>
    <property type="evidence" value="ECO:0007669"/>
    <property type="project" value="InterPro"/>
</dbReference>
<feature type="domain" description="Helicase ATP-binding" evidence="2">
    <location>
        <begin position="1"/>
        <end position="118"/>
    </location>
</feature>
<dbReference type="PANTHER" id="PTHR13710:SF120">
    <property type="entry name" value="BIFUNCTIONAL 3'-5' EXONUCLEASE_ATP-DEPENDENT HELICASE WRN"/>
    <property type="match status" value="1"/>
</dbReference>
<dbReference type="GO" id="GO:0009378">
    <property type="term" value="F:four-way junction helicase activity"/>
    <property type="evidence" value="ECO:0007669"/>
    <property type="project" value="TreeGrafter"/>
</dbReference>